<keyword evidence="3" id="KW-1185">Reference proteome</keyword>
<dbReference type="Proteomes" id="UP000006591">
    <property type="component" value="Chromosome 10"/>
</dbReference>
<dbReference type="OMA" id="NHRNIPR"/>
<dbReference type="EnsemblPlants" id="ONIVA10G21950.1">
    <property type="protein sequence ID" value="ONIVA10G21950.1"/>
    <property type="gene ID" value="ONIVA10G21950"/>
</dbReference>
<protein>
    <submittedName>
        <fullName evidence="2">Uncharacterized protein</fullName>
    </submittedName>
</protein>
<evidence type="ECO:0000313" key="3">
    <source>
        <dbReference type="Proteomes" id="UP000006591"/>
    </source>
</evidence>
<evidence type="ECO:0000313" key="2">
    <source>
        <dbReference type="EnsemblPlants" id="ONIVA10G21950.1"/>
    </source>
</evidence>
<evidence type="ECO:0000256" key="1">
    <source>
        <dbReference type="SAM" id="MobiDB-lite"/>
    </source>
</evidence>
<feature type="compositionally biased region" description="Low complexity" evidence="1">
    <location>
        <begin position="7"/>
        <end position="18"/>
    </location>
</feature>
<name>A0A0E0IWV7_ORYNI</name>
<feature type="region of interest" description="Disordered" evidence="1">
    <location>
        <begin position="82"/>
        <end position="136"/>
    </location>
</feature>
<feature type="region of interest" description="Disordered" evidence="1">
    <location>
        <begin position="167"/>
        <end position="186"/>
    </location>
</feature>
<dbReference type="Gramene" id="ONIVA10G21950.1">
    <property type="protein sequence ID" value="ONIVA10G21950.1"/>
    <property type="gene ID" value="ONIVA10G21950"/>
</dbReference>
<dbReference type="HOGENOM" id="CLU_1201499_0_0_1"/>
<sequence length="218" mass="23303">MEGGMGAAVPGAASAVGVDGEECVRRRQSTPTENHRNIPRPTYRARRHLLLSSLPQPCRAVSSAARVVRAIPLTPTAAAAAAVDSDAPPSHALPPAPLPADRVTTSLQRPRPSPASASRRPRRESPSPSTPPRPTILRRLLYRCGQGVRLADLVRAAITPSTSLADPLHRRTARTPSLASPICDADESRTPASACCHRLRLERQEVQKPYSTTHPPSS</sequence>
<dbReference type="AlphaFoldDB" id="A0A0E0IWV7"/>
<organism evidence="2">
    <name type="scientific">Oryza nivara</name>
    <name type="common">Indian wild rice</name>
    <name type="synonym">Oryza sativa f. spontanea</name>
    <dbReference type="NCBI Taxonomy" id="4536"/>
    <lineage>
        <taxon>Eukaryota</taxon>
        <taxon>Viridiplantae</taxon>
        <taxon>Streptophyta</taxon>
        <taxon>Embryophyta</taxon>
        <taxon>Tracheophyta</taxon>
        <taxon>Spermatophyta</taxon>
        <taxon>Magnoliopsida</taxon>
        <taxon>Liliopsida</taxon>
        <taxon>Poales</taxon>
        <taxon>Poaceae</taxon>
        <taxon>BOP clade</taxon>
        <taxon>Oryzoideae</taxon>
        <taxon>Oryzeae</taxon>
        <taxon>Oryzinae</taxon>
        <taxon>Oryza</taxon>
    </lineage>
</organism>
<accession>A0A0E0IWV7</accession>
<reference evidence="2" key="2">
    <citation type="submission" date="2018-04" db="EMBL/GenBank/DDBJ databases">
        <title>OnivRS2 (Oryza nivara Reference Sequence Version 2).</title>
        <authorList>
            <person name="Zhang J."/>
            <person name="Kudrna D."/>
            <person name="Lee S."/>
            <person name="Talag J."/>
            <person name="Rajasekar S."/>
            <person name="Welchert J."/>
            <person name="Hsing Y.-I."/>
            <person name="Wing R.A."/>
        </authorList>
    </citation>
    <scope>NUCLEOTIDE SEQUENCE [LARGE SCALE GENOMIC DNA]</scope>
</reference>
<reference evidence="2" key="1">
    <citation type="submission" date="2015-04" db="UniProtKB">
        <authorList>
            <consortium name="EnsemblPlants"/>
        </authorList>
    </citation>
    <scope>IDENTIFICATION</scope>
    <source>
        <strain evidence="2">SL10</strain>
    </source>
</reference>
<proteinExistence type="predicted"/>
<feature type="region of interest" description="Disordered" evidence="1">
    <location>
        <begin position="1"/>
        <end position="42"/>
    </location>
</feature>